<evidence type="ECO:0000256" key="5">
    <source>
        <dbReference type="SAM" id="Phobius"/>
    </source>
</evidence>
<feature type="transmembrane region" description="Helical" evidence="5">
    <location>
        <begin position="101"/>
        <end position="118"/>
    </location>
</feature>
<evidence type="ECO:0000313" key="8">
    <source>
        <dbReference type="Proteomes" id="UP000325187"/>
    </source>
</evidence>
<keyword evidence="8" id="KW-1185">Reference proteome</keyword>
<accession>A0A5A7N004</accession>
<name>A0A5A7N004_9PROT</name>
<keyword evidence="3 5" id="KW-1133">Transmembrane helix</keyword>
<evidence type="ECO:0000313" key="7">
    <source>
        <dbReference type="EMBL" id="GER00366.1"/>
    </source>
</evidence>
<feature type="domain" description="EamA" evidence="6">
    <location>
        <begin position="161"/>
        <end position="293"/>
    </location>
</feature>
<protein>
    <submittedName>
        <fullName evidence="7">Membrane protein</fullName>
    </submittedName>
</protein>
<dbReference type="AlphaFoldDB" id="A0A5A7N004"/>
<reference evidence="7 8" key="1">
    <citation type="submission" date="2019-09" db="EMBL/GenBank/DDBJ databases">
        <title>NBRP : Genome information of microbial organism related human and environment.</title>
        <authorList>
            <person name="Hattori M."/>
            <person name="Oshima K."/>
            <person name="Inaba H."/>
            <person name="Suda W."/>
            <person name="Sakamoto M."/>
            <person name="Iino T."/>
            <person name="Kitahara M."/>
            <person name="Oshida Y."/>
            <person name="Iida T."/>
            <person name="Kudo T."/>
            <person name="Itoh T."/>
            <person name="Ohkuma M."/>
        </authorList>
    </citation>
    <scope>NUCLEOTIDE SEQUENCE [LARGE SCALE GENOMIC DNA]</scope>
    <source>
        <strain evidence="7 8">Mie-1</strain>
    </source>
</reference>
<evidence type="ECO:0000256" key="3">
    <source>
        <dbReference type="ARBA" id="ARBA00022989"/>
    </source>
</evidence>
<feature type="transmembrane region" description="Helical" evidence="5">
    <location>
        <begin position="188"/>
        <end position="209"/>
    </location>
</feature>
<organism evidence="7 8">
    <name type="scientific">Iodidimonas gelatinilytica</name>
    <dbReference type="NCBI Taxonomy" id="1236966"/>
    <lineage>
        <taxon>Bacteria</taxon>
        <taxon>Pseudomonadati</taxon>
        <taxon>Pseudomonadota</taxon>
        <taxon>Alphaproteobacteria</taxon>
        <taxon>Iodidimonadales</taxon>
        <taxon>Iodidimonadaceae</taxon>
        <taxon>Iodidimonas</taxon>
    </lineage>
</organism>
<comment type="caution">
    <text evidence="7">The sequence shown here is derived from an EMBL/GenBank/DDBJ whole genome shotgun (WGS) entry which is preliminary data.</text>
</comment>
<sequence>MKPIAAPSLVDFLGLAVLALTWGSSFFFVEIALESFGPLAIAGSRIAIAAVFLTIVARLKGHRLPDNARDWKLLFLAGAIGTAIPFSLIAWGQSYISSSEAAILMSFTPLATLFFAHWMTDDEKITGGKIAGLVVGLLGVLVLVGGGAAGDSSSGVMSIAGKLAVLMAAMGYGASALLLRRASRMPTFVGAAGVLLASASLIVPVALIFDNPLSTSASFRSILAVIWLGVWPSAIAVLVLVAVIARVGATFVALNNYLVPVVGSLLGVFILGESFGLSRVFGLLLILVGVLITQYVQRRQIHMMAEKSSAADATQKG</sequence>
<evidence type="ECO:0000259" key="6">
    <source>
        <dbReference type="Pfam" id="PF00892"/>
    </source>
</evidence>
<feature type="transmembrane region" description="Helical" evidence="5">
    <location>
        <begin position="156"/>
        <end position="179"/>
    </location>
</feature>
<dbReference type="Pfam" id="PF00892">
    <property type="entry name" value="EamA"/>
    <property type="match status" value="2"/>
</dbReference>
<keyword evidence="2 5" id="KW-0812">Transmembrane</keyword>
<feature type="transmembrane region" description="Helical" evidence="5">
    <location>
        <begin position="71"/>
        <end position="89"/>
    </location>
</feature>
<feature type="transmembrane region" description="Helical" evidence="5">
    <location>
        <begin position="277"/>
        <end position="296"/>
    </location>
</feature>
<feature type="transmembrane region" description="Helical" evidence="5">
    <location>
        <begin position="12"/>
        <end position="33"/>
    </location>
</feature>
<dbReference type="InterPro" id="IPR050638">
    <property type="entry name" value="AA-Vitamin_Transporters"/>
</dbReference>
<dbReference type="GO" id="GO:0016020">
    <property type="term" value="C:membrane"/>
    <property type="evidence" value="ECO:0007669"/>
    <property type="project" value="UniProtKB-SubCell"/>
</dbReference>
<feature type="domain" description="EamA" evidence="6">
    <location>
        <begin position="15"/>
        <end position="144"/>
    </location>
</feature>
<evidence type="ECO:0000256" key="4">
    <source>
        <dbReference type="ARBA" id="ARBA00023136"/>
    </source>
</evidence>
<keyword evidence="4 5" id="KW-0472">Membrane</keyword>
<dbReference type="InterPro" id="IPR037185">
    <property type="entry name" value="EmrE-like"/>
</dbReference>
<dbReference type="EMBL" id="BKCM01000004">
    <property type="protein sequence ID" value="GER00366.1"/>
    <property type="molecule type" value="Genomic_DNA"/>
</dbReference>
<feature type="transmembrane region" description="Helical" evidence="5">
    <location>
        <begin position="221"/>
        <end position="244"/>
    </location>
</feature>
<evidence type="ECO:0000256" key="2">
    <source>
        <dbReference type="ARBA" id="ARBA00022692"/>
    </source>
</evidence>
<feature type="transmembrane region" description="Helical" evidence="5">
    <location>
        <begin position="251"/>
        <end position="271"/>
    </location>
</feature>
<proteinExistence type="predicted"/>
<gene>
    <name evidence="7" type="ORF">JCM17845_09890</name>
</gene>
<dbReference type="PANTHER" id="PTHR32322">
    <property type="entry name" value="INNER MEMBRANE TRANSPORTER"/>
    <property type="match status" value="1"/>
</dbReference>
<dbReference type="InterPro" id="IPR000620">
    <property type="entry name" value="EamA_dom"/>
</dbReference>
<dbReference type="Proteomes" id="UP000325187">
    <property type="component" value="Unassembled WGS sequence"/>
</dbReference>
<comment type="subcellular location">
    <subcellularLocation>
        <location evidence="1">Membrane</location>
        <topology evidence="1">Multi-pass membrane protein</topology>
    </subcellularLocation>
</comment>
<feature type="transmembrane region" description="Helical" evidence="5">
    <location>
        <begin position="130"/>
        <end position="150"/>
    </location>
</feature>
<dbReference type="PANTHER" id="PTHR32322:SF9">
    <property type="entry name" value="AMINO-ACID METABOLITE EFFLUX PUMP-RELATED"/>
    <property type="match status" value="1"/>
</dbReference>
<feature type="transmembrane region" description="Helical" evidence="5">
    <location>
        <begin position="39"/>
        <end position="59"/>
    </location>
</feature>
<evidence type="ECO:0000256" key="1">
    <source>
        <dbReference type="ARBA" id="ARBA00004141"/>
    </source>
</evidence>
<dbReference type="SUPFAM" id="SSF103481">
    <property type="entry name" value="Multidrug resistance efflux transporter EmrE"/>
    <property type="match status" value="2"/>
</dbReference>